<comment type="similarity">
    <text evidence="1 2">Belongs to the cytochrome P450 family.</text>
</comment>
<organism evidence="4 5">
    <name type="scientific">Kibdelosporangium persicum</name>
    <dbReference type="NCBI Taxonomy" id="2698649"/>
    <lineage>
        <taxon>Bacteria</taxon>
        <taxon>Bacillati</taxon>
        <taxon>Actinomycetota</taxon>
        <taxon>Actinomycetes</taxon>
        <taxon>Pseudonocardiales</taxon>
        <taxon>Pseudonocardiaceae</taxon>
        <taxon>Kibdelosporangium</taxon>
    </lineage>
</organism>
<gene>
    <name evidence="4" type="ORF">GC106_21710</name>
</gene>
<evidence type="ECO:0000256" key="3">
    <source>
        <dbReference type="SAM" id="MobiDB-lite"/>
    </source>
</evidence>
<dbReference type="RefSeq" id="WP_173128104.1">
    <property type="nucleotide sequence ID" value="NZ_CBCSGW010000040.1"/>
</dbReference>
<evidence type="ECO:0000313" key="4">
    <source>
        <dbReference type="EMBL" id="NRN64965.1"/>
    </source>
</evidence>
<dbReference type="EMBL" id="JAAATY010000005">
    <property type="protein sequence ID" value="NRN64965.1"/>
    <property type="molecule type" value="Genomic_DNA"/>
</dbReference>
<proteinExistence type="inferred from homology"/>
<dbReference type="PRINTS" id="PR00385">
    <property type="entry name" value="P450"/>
</dbReference>
<sequence>MTDVVTIPTERDHDRPFDPPPDLVRLPPINRLELPGGHLGWLVTTHAAARTVLVDPRFSTRPDLKRPVFASVARPGGATNPAAPGWFASMDAPEHTRYRRVLMRQFTVRRINQLEPWITRITDEHLDAMADAGPPADLVRAFALPIPSLVICELLGVPYDDHEFFQHQTSILASFDRTQDEVMAALGRLAGYLRDLIVGKRSRPGEDLLGGLISEGELTDEELTNIALLLLVAGHETTANMLALGTFALLRHPDQIAALGHPNAIEELLRYLTIIHLGTPNRVALEDVELEGQVIRKGETVAIGLPAANRDPRVFGNPDVLHLQREEARRHLTFGGGIHQCLGQQLARVEMRIGYTRLFERFPTLRLAVPDKEIRMREKSAAYGVWELPVAWDV</sequence>
<reference evidence="4 5" key="1">
    <citation type="submission" date="2020-01" db="EMBL/GenBank/DDBJ databases">
        <title>Kibdelosporangium persica a novel Actinomycetes from a hot desert in Iran.</title>
        <authorList>
            <person name="Safaei N."/>
            <person name="Zaburannyi N."/>
            <person name="Mueller R."/>
            <person name="Wink J."/>
        </authorList>
    </citation>
    <scope>NUCLEOTIDE SEQUENCE [LARGE SCALE GENOMIC DNA]</scope>
    <source>
        <strain evidence="4 5">4NS15</strain>
    </source>
</reference>
<dbReference type="InterPro" id="IPR002397">
    <property type="entry name" value="Cyt_P450_B"/>
</dbReference>
<dbReference type="PANTHER" id="PTHR46696:SF1">
    <property type="entry name" value="CYTOCHROME P450 YJIB-RELATED"/>
    <property type="match status" value="1"/>
</dbReference>
<dbReference type="CDD" id="cd11030">
    <property type="entry name" value="CYP105-like"/>
    <property type="match status" value="1"/>
</dbReference>
<feature type="region of interest" description="Disordered" evidence="3">
    <location>
        <begin position="1"/>
        <end position="20"/>
    </location>
</feature>
<dbReference type="SUPFAM" id="SSF48264">
    <property type="entry name" value="Cytochrome P450"/>
    <property type="match status" value="1"/>
</dbReference>
<protein>
    <submittedName>
        <fullName evidence="4">Cytochrome</fullName>
    </submittedName>
</protein>
<comment type="caution">
    <text evidence="4">The sequence shown here is derived from an EMBL/GenBank/DDBJ whole genome shotgun (WGS) entry which is preliminary data.</text>
</comment>
<dbReference type="PRINTS" id="PR00359">
    <property type="entry name" value="BP450"/>
</dbReference>
<dbReference type="PROSITE" id="PS00086">
    <property type="entry name" value="CYTOCHROME_P450"/>
    <property type="match status" value="1"/>
</dbReference>
<dbReference type="InterPro" id="IPR017972">
    <property type="entry name" value="Cyt_P450_CS"/>
</dbReference>
<evidence type="ECO:0000313" key="5">
    <source>
        <dbReference type="Proteomes" id="UP000763557"/>
    </source>
</evidence>
<dbReference type="InterPro" id="IPR001128">
    <property type="entry name" value="Cyt_P450"/>
</dbReference>
<keyword evidence="2" id="KW-0349">Heme</keyword>
<keyword evidence="5" id="KW-1185">Reference proteome</keyword>
<evidence type="ECO:0000256" key="2">
    <source>
        <dbReference type="RuleBase" id="RU000461"/>
    </source>
</evidence>
<keyword evidence="2" id="KW-0560">Oxidoreductase</keyword>
<dbReference type="InterPro" id="IPR036396">
    <property type="entry name" value="Cyt_P450_sf"/>
</dbReference>
<name>A0ABX2F289_9PSEU</name>
<accession>A0ABX2F289</accession>
<evidence type="ECO:0000256" key="1">
    <source>
        <dbReference type="ARBA" id="ARBA00010617"/>
    </source>
</evidence>
<keyword evidence="2" id="KW-0503">Monooxygenase</keyword>
<dbReference type="Proteomes" id="UP000763557">
    <property type="component" value="Unassembled WGS sequence"/>
</dbReference>
<dbReference type="PANTHER" id="PTHR46696">
    <property type="entry name" value="P450, PUTATIVE (EUROFUNG)-RELATED"/>
    <property type="match status" value="1"/>
</dbReference>
<keyword evidence="2" id="KW-0408">Iron</keyword>
<keyword evidence="2" id="KW-0479">Metal-binding</keyword>
<dbReference type="Pfam" id="PF00067">
    <property type="entry name" value="p450"/>
    <property type="match status" value="2"/>
</dbReference>
<dbReference type="Gene3D" id="1.10.630.10">
    <property type="entry name" value="Cytochrome P450"/>
    <property type="match status" value="1"/>
</dbReference>